<dbReference type="Pfam" id="PF00583">
    <property type="entry name" value="Acetyltransf_1"/>
    <property type="match status" value="1"/>
</dbReference>
<keyword evidence="2" id="KW-0687">Ribonucleoprotein</keyword>
<dbReference type="EMBL" id="OBDZ01000048">
    <property type="protein sequence ID" value="SNY47184.1"/>
    <property type="molecule type" value="Genomic_DNA"/>
</dbReference>
<dbReference type="OrthoDB" id="9789603at2"/>
<gene>
    <name evidence="2" type="ORF">SAMN06265827_1483</name>
</gene>
<dbReference type="AlphaFoldDB" id="A0A285IGT7"/>
<dbReference type="Gene3D" id="3.40.630.30">
    <property type="match status" value="1"/>
</dbReference>
<accession>A0A285IGT7</accession>
<sequence length="153" mass="17899">MSNIRNASNDDRTKIINLIIDMIGDKNPEKVAKQVVNDLFENNKFKTLVILEQNIVAGFSVLKRDSFEGANRVAEIVWLAIDKKFRRIGLGNKLVDYIEEYAKREDIRKLYVKTSPNNKSAVCFWIMMDYQFEARMLDFSLNNLDDYYFGKKL</sequence>
<evidence type="ECO:0000313" key="2">
    <source>
        <dbReference type="EMBL" id="SNY47184.1"/>
    </source>
</evidence>
<dbReference type="Proteomes" id="UP000219573">
    <property type="component" value="Unassembled WGS sequence"/>
</dbReference>
<organism evidence="2 3">
    <name type="scientific">Orenia metallireducens</name>
    <dbReference type="NCBI Taxonomy" id="1413210"/>
    <lineage>
        <taxon>Bacteria</taxon>
        <taxon>Bacillati</taxon>
        <taxon>Bacillota</taxon>
        <taxon>Clostridia</taxon>
        <taxon>Halanaerobiales</taxon>
        <taxon>Halobacteroidaceae</taxon>
        <taxon>Orenia</taxon>
    </lineage>
</organism>
<dbReference type="RefSeq" id="WP_097019607.1">
    <property type="nucleotide sequence ID" value="NZ_OBDZ01000048.1"/>
</dbReference>
<feature type="domain" description="N-acetyltransferase" evidence="1">
    <location>
        <begin position="2"/>
        <end position="153"/>
    </location>
</feature>
<dbReference type="PROSITE" id="PS51186">
    <property type="entry name" value="GNAT"/>
    <property type="match status" value="1"/>
</dbReference>
<reference evidence="3" key="1">
    <citation type="submission" date="2017-09" db="EMBL/GenBank/DDBJ databases">
        <authorList>
            <person name="Varghese N."/>
            <person name="Submissions S."/>
        </authorList>
    </citation>
    <scope>NUCLEOTIDE SEQUENCE [LARGE SCALE GENOMIC DNA]</scope>
    <source>
        <strain evidence="3">MSL47</strain>
    </source>
</reference>
<name>A0A285IGT7_9FIRM</name>
<dbReference type="SUPFAM" id="SSF55729">
    <property type="entry name" value="Acyl-CoA N-acyltransferases (Nat)"/>
    <property type="match status" value="1"/>
</dbReference>
<keyword evidence="2" id="KW-0689">Ribosomal protein</keyword>
<dbReference type="InterPro" id="IPR016181">
    <property type="entry name" value="Acyl_CoA_acyltransferase"/>
</dbReference>
<proteinExistence type="predicted"/>
<dbReference type="GO" id="GO:0005840">
    <property type="term" value="C:ribosome"/>
    <property type="evidence" value="ECO:0007669"/>
    <property type="project" value="UniProtKB-KW"/>
</dbReference>
<protein>
    <submittedName>
        <fullName evidence="2">Ribosomal protein S18 acetylase RimI</fullName>
    </submittedName>
</protein>
<evidence type="ECO:0000313" key="3">
    <source>
        <dbReference type="Proteomes" id="UP000219573"/>
    </source>
</evidence>
<evidence type="ECO:0000259" key="1">
    <source>
        <dbReference type="PROSITE" id="PS51186"/>
    </source>
</evidence>
<dbReference type="GO" id="GO:0016747">
    <property type="term" value="F:acyltransferase activity, transferring groups other than amino-acyl groups"/>
    <property type="evidence" value="ECO:0007669"/>
    <property type="project" value="InterPro"/>
</dbReference>
<dbReference type="InterPro" id="IPR000182">
    <property type="entry name" value="GNAT_dom"/>
</dbReference>
<keyword evidence="3" id="KW-1185">Reference proteome</keyword>
<dbReference type="CDD" id="cd04301">
    <property type="entry name" value="NAT_SF"/>
    <property type="match status" value="1"/>
</dbReference>